<dbReference type="GO" id="GO:0005576">
    <property type="term" value="C:extracellular region"/>
    <property type="evidence" value="ECO:0007669"/>
    <property type="project" value="TreeGrafter"/>
</dbReference>
<accession>M1X0Q5</accession>
<keyword evidence="6 9" id="KW-0133">Cell shape</keyword>
<dbReference type="SUPFAM" id="SSF141523">
    <property type="entry name" value="L,D-transpeptidase catalytic domain-like"/>
    <property type="match status" value="1"/>
</dbReference>
<sequence length="175" mass="19657">MKADAHSQTIMSNKGKIPQVKPQPQPSKKLNIQVIGKQYRHQSFQKNSSHVIVDLSDRRAYVYQQKTVIASYPIGIGKKGWETPTGTFKIMHMQYNPAWKHPITGQVFPSGPRSPLGVRWIGFWTDGHSHIGFHGTPNNHVVGNPVSHGCLRMRNGDVASLYSKVHVGMRIEVIQ</sequence>
<dbReference type="GO" id="GO:0071972">
    <property type="term" value="F:peptidoglycan L,D-transpeptidase activity"/>
    <property type="evidence" value="ECO:0007669"/>
    <property type="project" value="TreeGrafter"/>
</dbReference>
<proteinExistence type="inferred from homology"/>
<dbReference type="AlphaFoldDB" id="M1X0Q5"/>
<protein>
    <recommendedName>
        <fullName evidence="11">L,D-TPase catalytic domain-containing protein</fullName>
    </recommendedName>
</protein>
<keyword evidence="8 9" id="KW-0961">Cell wall biogenesis/degradation</keyword>
<dbReference type="InterPro" id="IPR005490">
    <property type="entry name" value="LD_TPept_cat_dom"/>
</dbReference>
<comment type="caution">
    <text evidence="12">The sequence shown here is derived from an EMBL/GenBank/DDBJ whole genome shotgun (WGS) entry which is preliminary data.</text>
</comment>
<keyword evidence="5" id="KW-0378">Hydrolase</keyword>
<comment type="similarity">
    <text evidence="2">Belongs to the YkuD family.</text>
</comment>
<evidence type="ECO:0000259" key="11">
    <source>
        <dbReference type="PROSITE" id="PS52029"/>
    </source>
</evidence>
<feature type="region of interest" description="Disordered" evidence="10">
    <location>
        <begin position="1"/>
        <end position="27"/>
    </location>
</feature>
<dbReference type="InterPro" id="IPR038063">
    <property type="entry name" value="Transpep_catalytic_dom"/>
</dbReference>
<feature type="domain" description="L,D-TPase catalytic" evidence="11">
    <location>
        <begin position="49"/>
        <end position="174"/>
    </location>
</feature>
<evidence type="ECO:0000256" key="5">
    <source>
        <dbReference type="ARBA" id="ARBA00022801"/>
    </source>
</evidence>
<evidence type="ECO:0000256" key="10">
    <source>
        <dbReference type="SAM" id="MobiDB-lite"/>
    </source>
</evidence>
<keyword evidence="4" id="KW-0808">Transferase</keyword>
<evidence type="ECO:0000256" key="9">
    <source>
        <dbReference type="PROSITE-ProRule" id="PRU01373"/>
    </source>
</evidence>
<dbReference type="PANTHER" id="PTHR30582">
    <property type="entry name" value="L,D-TRANSPEPTIDASE"/>
    <property type="match status" value="1"/>
</dbReference>
<reference evidence="12 13" key="1">
    <citation type="submission" date="2012-05" db="EMBL/GenBank/DDBJ databases">
        <authorList>
            <person name="Hilton J."/>
        </authorList>
    </citation>
    <scope>NUCLEOTIDE SEQUENCE [LARGE SCALE GENOMIC DNA]</scope>
    <source>
        <strain evidence="12 13">HH01</strain>
    </source>
</reference>
<dbReference type="EMBL" id="CAIY01000089">
    <property type="protein sequence ID" value="CCH68432.1"/>
    <property type="molecule type" value="Genomic_DNA"/>
</dbReference>
<keyword evidence="3" id="KW-0328">Glycosyltransferase</keyword>
<evidence type="ECO:0000256" key="8">
    <source>
        <dbReference type="ARBA" id="ARBA00023316"/>
    </source>
</evidence>
<dbReference type="PROSITE" id="PS52029">
    <property type="entry name" value="LD_TPASE"/>
    <property type="match status" value="1"/>
</dbReference>
<dbReference type="Pfam" id="PF03734">
    <property type="entry name" value="YkuD"/>
    <property type="match status" value="1"/>
</dbReference>
<dbReference type="GO" id="GO:0016757">
    <property type="term" value="F:glycosyltransferase activity"/>
    <property type="evidence" value="ECO:0007669"/>
    <property type="project" value="UniProtKB-KW"/>
</dbReference>
<evidence type="ECO:0000256" key="4">
    <source>
        <dbReference type="ARBA" id="ARBA00022679"/>
    </source>
</evidence>
<keyword evidence="7 9" id="KW-0573">Peptidoglycan synthesis</keyword>
<feature type="active site" description="Nucleophile" evidence="9">
    <location>
        <position position="150"/>
    </location>
</feature>
<evidence type="ECO:0000313" key="13">
    <source>
        <dbReference type="Proteomes" id="UP000053051"/>
    </source>
</evidence>
<name>M1X0Q5_9NOST</name>
<dbReference type="UniPathway" id="UPA00219"/>
<dbReference type="PANTHER" id="PTHR30582:SF24">
    <property type="entry name" value="L,D-TRANSPEPTIDASE ERFK_SRFK-RELATED"/>
    <property type="match status" value="1"/>
</dbReference>
<evidence type="ECO:0000256" key="7">
    <source>
        <dbReference type="ARBA" id="ARBA00022984"/>
    </source>
</evidence>
<evidence type="ECO:0000256" key="1">
    <source>
        <dbReference type="ARBA" id="ARBA00004752"/>
    </source>
</evidence>
<organism evidence="12 13">
    <name type="scientific">Richelia intracellularis HH01</name>
    <dbReference type="NCBI Taxonomy" id="1165094"/>
    <lineage>
        <taxon>Bacteria</taxon>
        <taxon>Bacillati</taxon>
        <taxon>Cyanobacteriota</taxon>
        <taxon>Cyanophyceae</taxon>
        <taxon>Nostocales</taxon>
        <taxon>Nostocaceae</taxon>
        <taxon>Richelia</taxon>
    </lineage>
</organism>
<dbReference type="InterPro" id="IPR050979">
    <property type="entry name" value="LD-transpeptidase"/>
</dbReference>
<keyword evidence="13" id="KW-1185">Reference proteome</keyword>
<evidence type="ECO:0000256" key="6">
    <source>
        <dbReference type="ARBA" id="ARBA00022960"/>
    </source>
</evidence>
<feature type="active site" description="Proton donor/acceptor" evidence="9">
    <location>
        <position position="134"/>
    </location>
</feature>
<dbReference type="GO" id="GO:0071555">
    <property type="term" value="P:cell wall organization"/>
    <property type="evidence" value="ECO:0007669"/>
    <property type="project" value="UniProtKB-UniRule"/>
</dbReference>
<evidence type="ECO:0000256" key="3">
    <source>
        <dbReference type="ARBA" id="ARBA00022676"/>
    </source>
</evidence>
<evidence type="ECO:0000256" key="2">
    <source>
        <dbReference type="ARBA" id="ARBA00005992"/>
    </source>
</evidence>
<feature type="compositionally biased region" description="Polar residues" evidence="10">
    <location>
        <begin position="1"/>
        <end position="12"/>
    </location>
</feature>
<feature type="compositionally biased region" description="Low complexity" evidence="10">
    <location>
        <begin position="14"/>
        <end position="27"/>
    </location>
</feature>
<dbReference type="Proteomes" id="UP000053051">
    <property type="component" value="Unassembled WGS sequence"/>
</dbReference>
<dbReference type="GO" id="GO:0008360">
    <property type="term" value="P:regulation of cell shape"/>
    <property type="evidence" value="ECO:0007669"/>
    <property type="project" value="UniProtKB-UniRule"/>
</dbReference>
<reference evidence="13" key="2">
    <citation type="submission" date="2016-01" db="EMBL/GenBank/DDBJ databases">
        <title>Diatom-associated endosymboitic cyanobacterium lacks core nitrogen metabolism enzymes.</title>
        <authorList>
            <person name="Hilton J.A."/>
            <person name="Foster R.A."/>
            <person name="Tripp H.J."/>
            <person name="Carter B.J."/>
            <person name="Zehr J.P."/>
            <person name="Villareal T.A."/>
        </authorList>
    </citation>
    <scope>NUCLEOTIDE SEQUENCE [LARGE SCALE GENOMIC DNA]</scope>
    <source>
        <strain evidence="13">HH01</strain>
    </source>
</reference>
<comment type="pathway">
    <text evidence="1 9">Cell wall biogenesis; peptidoglycan biosynthesis.</text>
</comment>
<dbReference type="Gene3D" id="2.40.440.10">
    <property type="entry name" value="L,D-transpeptidase catalytic domain-like"/>
    <property type="match status" value="1"/>
</dbReference>
<dbReference type="CDD" id="cd16913">
    <property type="entry name" value="YkuD_like"/>
    <property type="match status" value="1"/>
</dbReference>
<evidence type="ECO:0000313" key="12">
    <source>
        <dbReference type="EMBL" id="CCH68432.1"/>
    </source>
</evidence>
<dbReference type="GO" id="GO:0018104">
    <property type="term" value="P:peptidoglycan-protein cross-linking"/>
    <property type="evidence" value="ECO:0007669"/>
    <property type="project" value="TreeGrafter"/>
</dbReference>
<gene>
    <name evidence="12" type="ORF">RINTHH_22770</name>
</gene>